<keyword evidence="6 8" id="KW-1133">Transmembrane helix</keyword>
<dbReference type="InterPro" id="IPR000522">
    <property type="entry name" value="ABC_transptr_permease_BtuC"/>
</dbReference>
<dbReference type="Pfam" id="PF01032">
    <property type="entry name" value="FecCD"/>
    <property type="match status" value="1"/>
</dbReference>
<dbReference type="InterPro" id="IPR037294">
    <property type="entry name" value="ABC_BtuC-like"/>
</dbReference>
<evidence type="ECO:0000256" key="4">
    <source>
        <dbReference type="ARBA" id="ARBA00022475"/>
    </source>
</evidence>
<organism evidence="9 10">
    <name type="scientific">Aurantimonas endophytica</name>
    <dbReference type="NCBI Taxonomy" id="1522175"/>
    <lineage>
        <taxon>Bacteria</taxon>
        <taxon>Pseudomonadati</taxon>
        <taxon>Pseudomonadota</taxon>
        <taxon>Alphaproteobacteria</taxon>
        <taxon>Hyphomicrobiales</taxon>
        <taxon>Aurantimonadaceae</taxon>
        <taxon>Aurantimonas</taxon>
    </lineage>
</organism>
<evidence type="ECO:0000256" key="1">
    <source>
        <dbReference type="ARBA" id="ARBA00004651"/>
    </source>
</evidence>
<evidence type="ECO:0000313" key="9">
    <source>
        <dbReference type="EMBL" id="MBB4001211.1"/>
    </source>
</evidence>
<keyword evidence="3" id="KW-0813">Transport</keyword>
<keyword evidence="4" id="KW-1003">Cell membrane</keyword>
<feature type="transmembrane region" description="Helical" evidence="8">
    <location>
        <begin position="38"/>
        <end position="58"/>
    </location>
</feature>
<comment type="caution">
    <text evidence="9">The sequence shown here is derived from an EMBL/GenBank/DDBJ whole genome shotgun (WGS) entry which is preliminary data.</text>
</comment>
<proteinExistence type="inferred from homology"/>
<dbReference type="PANTHER" id="PTHR30472">
    <property type="entry name" value="FERRIC ENTEROBACTIN TRANSPORT SYSTEM PERMEASE PROTEIN"/>
    <property type="match status" value="1"/>
</dbReference>
<feature type="transmembrane region" description="Helical" evidence="8">
    <location>
        <begin position="288"/>
        <end position="309"/>
    </location>
</feature>
<evidence type="ECO:0000313" key="10">
    <source>
        <dbReference type="Proteomes" id="UP000588647"/>
    </source>
</evidence>
<feature type="transmembrane region" description="Helical" evidence="8">
    <location>
        <begin position="222"/>
        <end position="251"/>
    </location>
</feature>
<keyword evidence="10" id="KW-1185">Reference proteome</keyword>
<dbReference type="GO" id="GO:0005886">
    <property type="term" value="C:plasma membrane"/>
    <property type="evidence" value="ECO:0007669"/>
    <property type="project" value="UniProtKB-SubCell"/>
</dbReference>
<feature type="transmembrane region" description="Helical" evidence="8">
    <location>
        <begin position="6"/>
        <end position="26"/>
    </location>
</feature>
<comment type="similarity">
    <text evidence="2">Belongs to the binding-protein-dependent transport system permease family. FecCD subfamily.</text>
</comment>
<dbReference type="GO" id="GO:0022857">
    <property type="term" value="F:transmembrane transporter activity"/>
    <property type="evidence" value="ECO:0007669"/>
    <property type="project" value="InterPro"/>
</dbReference>
<feature type="transmembrane region" description="Helical" evidence="8">
    <location>
        <begin position="263"/>
        <end position="282"/>
    </location>
</feature>
<evidence type="ECO:0000256" key="7">
    <source>
        <dbReference type="ARBA" id="ARBA00023136"/>
    </source>
</evidence>
<dbReference type="RefSeq" id="WP_183205617.1">
    <property type="nucleotide sequence ID" value="NZ_JAAAMM010000001.1"/>
</dbReference>
<feature type="transmembrane region" description="Helical" evidence="8">
    <location>
        <begin position="107"/>
        <end position="126"/>
    </location>
</feature>
<feature type="transmembrane region" description="Helical" evidence="8">
    <location>
        <begin position="132"/>
        <end position="153"/>
    </location>
</feature>
<evidence type="ECO:0000256" key="2">
    <source>
        <dbReference type="ARBA" id="ARBA00007935"/>
    </source>
</evidence>
<dbReference type="AlphaFoldDB" id="A0A7W6H9S9"/>
<dbReference type="EMBL" id="JACIEM010000001">
    <property type="protein sequence ID" value="MBB4001211.1"/>
    <property type="molecule type" value="Genomic_DNA"/>
</dbReference>
<evidence type="ECO:0000256" key="6">
    <source>
        <dbReference type="ARBA" id="ARBA00022989"/>
    </source>
</evidence>
<protein>
    <submittedName>
        <fullName evidence="9">Iron complex transport system permease protein</fullName>
    </submittedName>
</protein>
<accession>A0A7W6H9S9</accession>
<dbReference type="Proteomes" id="UP000588647">
    <property type="component" value="Unassembled WGS sequence"/>
</dbReference>
<evidence type="ECO:0000256" key="3">
    <source>
        <dbReference type="ARBA" id="ARBA00022448"/>
    </source>
</evidence>
<dbReference type="PANTHER" id="PTHR30472:SF19">
    <property type="entry name" value="PETROBACTIN IMPORT SYSTEM PERMEASE PROTEIN YCLO"/>
    <property type="match status" value="1"/>
</dbReference>
<feature type="transmembrane region" description="Helical" evidence="8">
    <location>
        <begin position="78"/>
        <end position="100"/>
    </location>
</feature>
<name>A0A7W6H9S9_9HYPH</name>
<dbReference type="Gene3D" id="1.10.3470.10">
    <property type="entry name" value="ABC transporter involved in vitamin B12 uptake, BtuC"/>
    <property type="match status" value="1"/>
</dbReference>
<dbReference type="GO" id="GO:0033214">
    <property type="term" value="P:siderophore-iron import into cell"/>
    <property type="evidence" value="ECO:0007669"/>
    <property type="project" value="TreeGrafter"/>
</dbReference>
<comment type="subcellular location">
    <subcellularLocation>
        <location evidence="1">Cell membrane</location>
        <topology evidence="1">Multi-pass membrane protein</topology>
    </subcellularLocation>
</comment>
<evidence type="ECO:0000256" key="5">
    <source>
        <dbReference type="ARBA" id="ARBA00022692"/>
    </source>
</evidence>
<keyword evidence="7 8" id="KW-0472">Membrane</keyword>
<dbReference type="SUPFAM" id="SSF81345">
    <property type="entry name" value="ABC transporter involved in vitamin B12 uptake, BtuC"/>
    <property type="match status" value="1"/>
</dbReference>
<evidence type="ECO:0000256" key="8">
    <source>
        <dbReference type="SAM" id="Phobius"/>
    </source>
</evidence>
<reference evidence="9 10" key="1">
    <citation type="submission" date="2020-08" db="EMBL/GenBank/DDBJ databases">
        <title>Genomic Encyclopedia of Type Strains, Phase IV (KMG-IV): sequencing the most valuable type-strain genomes for metagenomic binning, comparative biology and taxonomic classification.</title>
        <authorList>
            <person name="Goeker M."/>
        </authorList>
    </citation>
    <scope>NUCLEOTIDE SEQUENCE [LARGE SCALE GENOMIC DNA]</scope>
    <source>
        <strain evidence="9 10">DSM 103570</strain>
    </source>
</reference>
<gene>
    <name evidence="9" type="ORF">GGR03_000258</name>
</gene>
<sequence length="314" mass="33097">MAERRRLVLLAGLTLASIALFMTMNLRGDPIFALQLRGVRLLVLLEVAVAMAVATVLFQTVTGNVILTPSVMGIDALFVMLQTGIVFVLGTLGLAALGPWSKFAGETLLLTAFTLAVFLPLLKARIDLTRILLVGVVLGFLFRSLSALLARMIDPNDFAVVQGTRFADFTSVRADLALVALLPFAVVIACAWRWQHALDILALGRDAATGLGVDWTRTVSGVIVLVAVLVAVSTALVGPIAFLGLLAVALAERVIGTRRHGPLMLGAALTAMVLLVGGQALFQHGLGGASVLAVVIEFAGGLVFLMLLLKGTRR</sequence>
<keyword evidence="5 8" id="KW-0812">Transmembrane</keyword>